<sequence length="581" mass="63320">MRILILCHAFNSLSQRLYSELAARGHQLSVEFDIADSVAEEAVALFRPELIVAPYLRRAIPASIWEQHCCLIVHPGIVGDRGPSALDWAIQEGEQAWGVTVLQATGELDAGPVWASENFPMRVARKSSLYRHEVTEAASCAVLRAVERFAAGNFVPTPLDPAAAGVRGRARPLMRQSDRAIDWQRDDSATILARLNAADGFPGVADQLFGASCRLFDAWPEDRLRGGAPGEVIAWRETAILRATVDGALWIGHVRREEAGSAKVDAKPFKLPATQAFAAQLAGISEAPLAGATNNFAAAGRTWQDIRYEEAGSVGFLHFDFYNGAMSSRQCRRLLAAWQWAQRRPLSVIVLMGGRDYWSNGIHLHSIEAAASPADESWANINAIDDLAEAIIANEKQLSIAALQGNCGAGGCFLARAADLVWARSGVLLNPHYRNMGNLYGSEYWTYLLPARVGVEGAQAIMRNRLPMSATAGVAAGFVDACLAGDPEAFRVDVARRAAELAAAPALAARLQAKQAQRHADELLKPLAGYRAAELAELQRNFYGFDPSYHVARYHFVHKTPASWTPRHLAIHRDLGWSVPR</sequence>
<dbReference type="PANTHER" id="PTHR43388:SF1">
    <property type="entry name" value="HYDROGENASE MATURATION FACTOR HOXX"/>
    <property type="match status" value="1"/>
</dbReference>
<dbReference type="InterPro" id="IPR011034">
    <property type="entry name" value="Formyl_transferase-like_C_sf"/>
</dbReference>
<reference evidence="3 4" key="1">
    <citation type="submission" date="2018-05" db="EMBL/GenBank/DDBJ databases">
        <title>Integrated omic analyses show evidence that a Ca. Accumulibacter phosphatis strain performs denitrification under micro-aerobic conditions.</title>
        <authorList>
            <person name="Camejo P.Y."/>
            <person name="Katherine M.D."/>
            <person name="Daniel N.R."/>
        </authorList>
    </citation>
    <scope>NUCLEOTIDE SEQUENCE [LARGE SCALE GENOMIC DNA]</scope>
    <source>
        <strain evidence="3">UW-LDO-IC</strain>
    </source>
</reference>
<dbReference type="SUPFAM" id="SSF53328">
    <property type="entry name" value="Formyltransferase"/>
    <property type="match status" value="1"/>
</dbReference>
<dbReference type="InterPro" id="IPR047180">
    <property type="entry name" value="HoxX-like"/>
</dbReference>
<dbReference type="InterPro" id="IPR036477">
    <property type="entry name" value="Formyl_transf_N_sf"/>
</dbReference>
<dbReference type="Pfam" id="PF00551">
    <property type="entry name" value="Formyl_trans_N"/>
    <property type="match status" value="1"/>
</dbReference>
<organism evidence="3 4">
    <name type="scientific">Candidatus Accumulibacter meliphilus</name>
    <dbReference type="NCBI Taxonomy" id="2211374"/>
    <lineage>
        <taxon>Bacteria</taxon>
        <taxon>Pseudomonadati</taxon>
        <taxon>Pseudomonadota</taxon>
        <taxon>Betaproteobacteria</taxon>
        <taxon>Candidatus Accumulibacter</taxon>
    </lineage>
</organism>
<dbReference type="CDD" id="cd08650">
    <property type="entry name" value="FMT_core_HypX_N"/>
    <property type="match status" value="1"/>
</dbReference>
<feature type="domain" description="Formyl transferase C-terminal" evidence="2">
    <location>
        <begin position="175"/>
        <end position="258"/>
    </location>
</feature>
<dbReference type="SUPFAM" id="SSF50486">
    <property type="entry name" value="FMT C-terminal domain-like"/>
    <property type="match status" value="1"/>
</dbReference>
<dbReference type="AlphaFoldDB" id="A0A369XPN0"/>
<dbReference type="InterPro" id="IPR002376">
    <property type="entry name" value="Formyl_transf_N"/>
</dbReference>
<dbReference type="CDD" id="cd06558">
    <property type="entry name" value="crotonase-like"/>
    <property type="match status" value="1"/>
</dbReference>
<evidence type="ECO:0000313" key="3">
    <source>
        <dbReference type="EMBL" id="RDE51330.1"/>
    </source>
</evidence>
<dbReference type="PANTHER" id="PTHR43388">
    <property type="entry name" value="HYDROGENASE MATURATION FACTOR HOXX"/>
    <property type="match status" value="1"/>
</dbReference>
<dbReference type="Gene3D" id="3.90.226.10">
    <property type="entry name" value="2-enoyl-CoA Hydratase, Chain A, domain 1"/>
    <property type="match status" value="1"/>
</dbReference>
<dbReference type="InterPro" id="IPR005793">
    <property type="entry name" value="Formyl_trans_C"/>
</dbReference>
<dbReference type="Proteomes" id="UP000253831">
    <property type="component" value="Unassembled WGS sequence"/>
</dbReference>
<dbReference type="GO" id="GO:0003824">
    <property type="term" value="F:catalytic activity"/>
    <property type="evidence" value="ECO:0007669"/>
    <property type="project" value="InterPro"/>
</dbReference>
<protein>
    <submittedName>
        <fullName evidence="3">Hydrogenase maturation protein</fullName>
    </submittedName>
</protein>
<dbReference type="Pfam" id="PF00378">
    <property type="entry name" value="ECH_1"/>
    <property type="match status" value="1"/>
</dbReference>
<dbReference type="InterPro" id="IPR009188">
    <property type="entry name" value="NiFe-hyd_mat_HypX/HoxX"/>
</dbReference>
<evidence type="ECO:0000259" key="2">
    <source>
        <dbReference type="Pfam" id="PF02911"/>
    </source>
</evidence>
<evidence type="ECO:0000313" key="4">
    <source>
        <dbReference type="Proteomes" id="UP000253831"/>
    </source>
</evidence>
<dbReference type="InterPro" id="IPR029045">
    <property type="entry name" value="ClpP/crotonase-like_dom_sf"/>
</dbReference>
<gene>
    <name evidence="3" type="ORF">DVS81_06395</name>
</gene>
<proteinExistence type="predicted"/>
<name>A0A369XPN0_9PROT</name>
<accession>A0A369XPN0</accession>
<dbReference type="SUPFAM" id="SSF52096">
    <property type="entry name" value="ClpP/crotonase"/>
    <property type="match status" value="1"/>
</dbReference>
<evidence type="ECO:0000259" key="1">
    <source>
        <dbReference type="Pfam" id="PF00551"/>
    </source>
</evidence>
<dbReference type="EMBL" id="QPGA01000008">
    <property type="protein sequence ID" value="RDE51330.1"/>
    <property type="molecule type" value="Genomic_DNA"/>
</dbReference>
<dbReference type="InterPro" id="IPR001753">
    <property type="entry name" value="Enoyl-CoA_hydra/iso"/>
</dbReference>
<dbReference type="Pfam" id="PF02911">
    <property type="entry name" value="Formyl_trans_C"/>
    <property type="match status" value="1"/>
</dbReference>
<dbReference type="Gene3D" id="3.40.50.12230">
    <property type="match status" value="1"/>
</dbReference>
<comment type="caution">
    <text evidence="3">The sequence shown here is derived from an EMBL/GenBank/DDBJ whole genome shotgun (WGS) entry which is preliminary data.</text>
</comment>
<feature type="domain" description="Formyl transferase N-terminal" evidence="1">
    <location>
        <begin position="37"/>
        <end position="142"/>
    </location>
</feature>
<dbReference type="CDD" id="cd08701">
    <property type="entry name" value="FMT_C_HypX"/>
    <property type="match status" value="1"/>
</dbReference>
<dbReference type="PIRSF" id="PIRSF006787">
    <property type="entry name" value="Hydrgn_mat_HoxX"/>
    <property type="match status" value="1"/>
</dbReference>